<evidence type="ECO:0000256" key="6">
    <source>
        <dbReference type="RuleBase" id="RU003657"/>
    </source>
</evidence>
<evidence type="ECO:0000256" key="4">
    <source>
        <dbReference type="ARBA" id="ARBA00023235"/>
    </source>
</evidence>
<dbReference type="GO" id="GO:0000105">
    <property type="term" value="P:L-histidine biosynthetic process"/>
    <property type="evidence" value="ECO:0007669"/>
    <property type="project" value="UniProtKB-KW"/>
</dbReference>
<accession>A0A4R1R0T9</accession>
<name>A0A4R1R0T9_9FIRM</name>
<protein>
    <submittedName>
        <fullName evidence="7">1-(5-phosphoribosyl)-5-[(5-phosphoribosylamino)methylideneamino] imidazole-4-carboxamide isomerase</fullName>
    </submittedName>
</protein>
<dbReference type="GO" id="GO:0000162">
    <property type="term" value="P:L-tryptophan biosynthetic process"/>
    <property type="evidence" value="ECO:0007669"/>
    <property type="project" value="TreeGrafter"/>
</dbReference>
<dbReference type="PANTHER" id="PTHR43090:SF2">
    <property type="entry name" value="1-(5-PHOSPHORIBOSYL)-5-[(5-PHOSPHORIBOSYLAMINO)METHYLIDENEAMINO] IMIDAZOLE-4-CARBOXAMIDE ISOMERASE"/>
    <property type="match status" value="1"/>
</dbReference>
<dbReference type="Gene3D" id="3.20.20.70">
    <property type="entry name" value="Aldolase class I"/>
    <property type="match status" value="1"/>
</dbReference>
<dbReference type="RefSeq" id="WP_031390491.1">
    <property type="nucleotide sequence ID" value="NZ_JPNB01000001.1"/>
</dbReference>
<evidence type="ECO:0000256" key="5">
    <source>
        <dbReference type="ARBA" id="ARBA00029440"/>
    </source>
</evidence>
<keyword evidence="3 6" id="KW-0368">Histidine biosynthesis</keyword>
<dbReference type="GO" id="GO:0003949">
    <property type="term" value="F:1-(5-phosphoribosyl)-5-[(5-phosphoribosylamino)methylideneamino]imidazole-4-carboxamide isomerase activity"/>
    <property type="evidence" value="ECO:0007669"/>
    <property type="project" value="InterPro"/>
</dbReference>
<evidence type="ECO:0000256" key="1">
    <source>
        <dbReference type="ARBA" id="ARBA00009667"/>
    </source>
</evidence>
<sequence>MELRPCIDIHNGKVKQIVGGTLRDEGNAANENFVSEKDAAFYANFYKKYHLKGGHIILLNALSSTFFDETKRQAIEALRAYPGGLQIGGGITADNAGEYIEEGASHVIVTSYVFNDGSIKYENLEKLIEKIGKEKLVLDLSCRRKDGSYYIVTDRWQNYTKVKLEEKTLDQFSEYCDEFLIHAVDVEGKADGIEEELVALLGGWNKIPITYAGGVHSFGDLEKLKLLGKDKINVTIGSALDLFGGELKWDEVIEYIINKKEPI</sequence>
<keyword evidence="8" id="KW-1185">Reference proteome</keyword>
<dbReference type="STRING" id="1469948.GCA_000732725_01788"/>
<dbReference type="AlphaFoldDB" id="A0A4R1R0T9"/>
<dbReference type="Pfam" id="PF00977">
    <property type="entry name" value="His_biosynth"/>
    <property type="match status" value="1"/>
</dbReference>
<dbReference type="InterPro" id="IPR013785">
    <property type="entry name" value="Aldolase_TIM"/>
</dbReference>
<evidence type="ECO:0000256" key="2">
    <source>
        <dbReference type="ARBA" id="ARBA00022605"/>
    </source>
</evidence>
<dbReference type="InterPro" id="IPR011858">
    <property type="entry name" value="His6/HISN3"/>
</dbReference>
<dbReference type="Proteomes" id="UP000295718">
    <property type="component" value="Unassembled WGS sequence"/>
</dbReference>
<dbReference type="InterPro" id="IPR006062">
    <property type="entry name" value="His_biosynth"/>
</dbReference>
<dbReference type="NCBIfam" id="TIGR02129">
    <property type="entry name" value="hisA_euk"/>
    <property type="match status" value="1"/>
</dbReference>
<proteinExistence type="inferred from homology"/>
<dbReference type="SUPFAM" id="SSF51366">
    <property type="entry name" value="Ribulose-phoshate binding barrel"/>
    <property type="match status" value="1"/>
</dbReference>
<comment type="caution">
    <text evidence="7">The sequence shown here is derived from an EMBL/GenBank/DDBJ whole genome shotgun (WGS) entry which is preliminary data.</text>
</comment>
<organism evidence="7 8">
    <name type="scientific">Kineothrix alysoides</name>
    <dbReference type="NCBI Taxonomy" id="1469948"/>
    <lineage>
        <taxon>Bacteria</taxon>
        <taxon>Bacillati</taxon>
        <taxon>Bacillota</taxon>
        <taxon>Clostridia</taxon>
        <taxon>Lachnospirales</taxon>
        <taxon>Lachnospiraceae</taxon>
        <taxon>Kineothrix</taxon>
    </lineage>
</organism>
<keyword evidence="2 6" id="KW-0028">Amino-acid biosynthesis</keyword>
<evidence type="ECO:0000256" key="3">
    <source>
        <dbReference type="ARBA" id="ARBA00023102"/>
    </source>
</evidence>
<dbReference type="EMBL" id="SLUO01000005">
    <property type="protein sequence ID" value="TCL58912.1"/>
    <property type="molecule type" value="Genomic_DNA"/>
</dbReference>
<evidence type="ECO:0000313" key="8">
    <source>
        <dbReference type="Proteomes" id="UP000295718"/>
    </source>
</evidence>
<comment type="similarity">
    <text evidence="1 6">Belongs to the HisA/HisF family.</text>
</comment>
<dbReference type="OrthoDB" id="9807749at2"/>
<gene>
    <name evidence="7" type="ORF">EDD76_10582</name>
</gene>
<keyword evidence="4 7" id="KW-0413">Isomerase</keyword>
<dbReference type="InterPro" id="IPR044524">
    <property type="entry name" value="Isoase_HisA-like"/>
</dbReference>
<dbReference type="PANTHER" id="PTHR43090">
    <property type="entry name" value="1-(5-PHOSPHORIBOSYL)-5-[(5-PHOSPHORIBOSYLAMINO)METHYLIDENEAMINO] IMIDAZOLE-4-CARBOXAMIDE ISOMERASE"/>
    <property type="match status" value="1"/>
</dbReference>
<evidence type="ECO:0000313" key="7">
    <source>
        <dbReference type="EMBL" id="TCL58912.1"/>
    </source>
</evidence>
<dbReference type="GO" id="GO:0005737">
    <property type="term" value="C:cytoplasm"/>
    <property type="evidence" value="ECO:0007669"/>
    <property type="project" value="TreeGrafter"/>
</dbReference>
<reference evidence="7 8" key="1">
    <citation type="submission" date="2019-03" db="EMBL/GenBank/DDBJ databases">
        <title>Genomic Encyclopedia of Type Strains, Phase IV (KMG-IV): sequencing the most valuable type-strain genomes for metagenomic binning, comparative biology and taxonomic classification.</title>
        <authorList>
            <person name="Goeker M."/>
        </authorList>
    </citation>
    <scope>NUCLEOTIDE SEQUENCE [LARGE SCALE GENOMIC DNA]</scope>
    <source>
        <strain evidence="7 8">DSM 100556</strain>
    </source>
</reference>
<dbReference type="CDD" id="cd04723">
    <property type="entry name" value="HisA_HisF"/>
    <property type="match status" value="1"/>
</dbReference>
<comment type="pathway">
    <text evidence="5">Amino-acid biosynthesis.</text>
</comment>
<dbReference type="InterPro" id="IPR011060">
    <property type="entry name" value="RibuloseP-bd_barrel"/>
</dbReference>